<evidence type="ECO:0000313" key="4">
    <source>
        <dbReference type="Proteomes" id="UP001295423"/>
    </source>
</evidence>
<dbReference type="SUPFAM" id="SSF46565">
    <property type="entry name" value="Chaperone J-domain"/>
    <property type="match status" value="1"/>
</dbReference>
<dbReference type="PANTHER" id="PTHR44144:SF1">
    <property type="entry name" value="DNAJ HOMOLOG SUBFAMILY C MEMBER 9"/>
    <property type="match status" value="1"/>
</dbReference>
<organism evidence="3 4">
    <name type="scientific">Cylindrotheca closterium</name>
    <dbReference type="NCBI Taxonomy" id="2856"/>
    <lineage>
        <taxon>Eukaryota</taxon>
        <taxon>Sar</taxon>
        <taxon>Stramenopiles</taxon>
        <taxon>Ochrophyta</taxon>
        <taxon>Bacillariophyta</taxon>
        <taxon>Bacillariophyceae</taxon>
        <taxon>Bacillariophycidae</taxon>
        <taxon>Bacillariales</taxon>
        <taxon>Bacillariaceae</taxon>
        <taxon>Cylindrotheca</taxon>
    </lineage>
</organism>
<dbReference type="InterPro" id="IPR052594">
    <property type="entry name" value="J_domain-containing_protein"/>
</dbReference>
<comment type="caution">
    <text evidence="3">The sequence shown here is derived from an EMBL/GenBank/DDBJ whole genome shotgun (WGS) entry which is preliminary data.</text>
</comment>
<name>A0AAD2G0I2_9STRA</name>
<dbReference type="CDD" id="cd06257">
    <property type="entry name" value="DnaJ"/>
    <property type="match status" value="1"/>
</dbReference>
<dbReference type="InterPro" id="IPR056453">
    <property type="entry name" value="HTH_DNAJC9"/>
</dbReference>
<dbReference type="PROSITE" id="PS50076">
    <property type="entry name" value="DNAJ_2"/>
    <property type="match status" value="1"/>
</dbReference>
<feature type="compositionally biased region" description="Polar residues" evidence="1">
    <location>
        <begin position="332"/>
        <end position="355"/>
    </location>
</feature>
<dbReference type="GO" id="GO:0005634">
    <property type="term" value="C:nucleus"/>
    <property type="evidence" value="ECO:0007669"/>
    <property type="project" value="TreeGrafter"/>
</dbReference>
<sequence length="367" mass="41668">MSGDLQGLVSSAFGNNNTCLYKDVLKCSPKATPSALRKAYHKRALLYHPDKQQQQQKDASESSRFQEATLKFQALSATYQLLSDPSQRALYDSTGRIPTSSADNDDPYSGGTCHSKGRRSQKNKDADEWVRFFQSVFQDMMGAGSTFDRNEYCRSQQEREDVLKFYQLCKGDRSKMISCIVQAEDKDCDRWWKEILQPAIKRGDIESYENAPSSMNIIDNDEPQKKKRKKLKRKRPVEKVSKPQVENTSAAEGDGLEDTDDDDDEKEDAVKISSRTMSRREKMEFRVAKKQKEKREREIEIAGIIQSKQWTAGSFGKAAAAKQGKAKRRNQHGLSDSFLSGLQKKFSSSEASSVPISRKKKKGIKRK</sequence>
<dbReference type="InterPro" id="IPR001623">
    <property type="entry name" value="DnaJ_domain"/>
</dbReference>
<reference evidence="3" key="1">
    <citation type="submission" date="2023-08" db="EMBL/GenBank/DDBJ databases">
        <authorList>
            <person name="Audoor S."/>
            <person name="Bilcke G."/>
        </authorList>
    </citation>
    <scope>NUCLEOTIDE SEQUENCE</scope>
</reference>
<evidence type="ECO:0000313" key="3">
    <source>
        <dbReference type="EMBL" id="CAJ1959169.1"/>
    </source>
</evidence>
<dbReference type="PROSITE" id="PS00636">
    <property type="entry name" value="DNAJ_1"/>
    <property type="match status" value="1"/>
</dbReference>
<dbReference type="PANTHER" id="PTHR44144">
    <property type="entry name" value="DNAJ HOMOLOG SUBFAMILY C MEMBER 9"/>
    <property type="match status" value="1"/>
</dbReference>
<feature type="domain" description="J" evidence="2">
    <location>
        <begin position="20"/>
        <end position="95"/>
    </location>
</feature>
<dbReference type="InterPro" id="IPR018253">
    <property type="entry name" value="DnaJ_domain_CS"/>
</dbReference>
<feature type="region of interest" description="Disordered" evidence="1">
    <location>
        <begin position="211"/>
        <end position="296"/>
    </location>
</feature>
<dbReference type="SMART" id="SM00271">
    <property type="entry name" value="DnaJ"/>
    <property type="match status" value="1"/>
</dbReference>
<evidence type="ECO:0000259" key="2">
    <source>
        <dbReference type="PROSITE" id="PS50076"/>
    </source>
</evidence>
<proteinExistence type="predicted"/>
<feature type="region of interest" description="Disordered" evidence="1">
    <location>
        <begin position="321"/>
        <end position="367"/>
    </location>
</feature>
<feature type="compositionally biased region" description="Basic and acidic residues" evidence="1">
    <location>
        <begin position="278"/>
        <end position="287"/>
    </location>
</feature>
<accession>A0AAD2G0I2</accession>
<dbReference type="EMBL" id="CAKOGP040001981">
    <property type="protein sequence ID" value="CAJ1959169.1"/>
    <property type="molecule type" value="Genomic_DNA"/>
</dbReference>
<evidence type="ECO:0000256" key="1">
    <source>
        <dbReference type="SAM" id="MobiDB-lite"/>
    </source>
</evidence>
<feature type="region of interest" description="Disordered" evidence="1">
    <location>
        <begin position="90"/>
        <end position="122"/>
    </location>
</feature>
<dbReference type="Gene3D" id="1.10.287.110">
    <property type="entry name" value="DnaJ domain"/>
    <property type="match status" value="1"/>
</dbReference>
<dbReference type="Pfam" id="PF23302">
    <property type="entry name" value="HTH_DNAJC9"/>
    <property type="match status" value="1"/>
</dbReference>
<dbReference type="AlphaFoldDB" id="A0AAD2G0I2"/>
<dbReference type="Pfam" id="PF00226">
    <property type="entry name" value="DnaJ"/>
    <property type="match status" value="1"/>
</dbReference>
<dbReference type="Proteomes" id="UP001295423">
    <property type="component" value="Unassembled WGS sequence"/>
</dbReference>
<dbReference type="PRINTS" id="PR00625">
    <property type="entry name" value="JDOMAIN"/>
</dbReference>
<feature type="compositionally biased region" description="Basic residues" evidence="1">
    <location>
        <begin position="357"/>
        <end position="367"/>
    </location>
</feature>
<feature type="compositionally biased region" description="Basic residues" evidence="1">
    <location>
        <begin position="225"/>
        <end position="236"/>
    </location>
</feature>
<dbReference type="InterPro" id="IPR036869">
    <property type="entry name" value="J_dom_sf"/>
</dbReference>
<gene>
    <name evidence="3" type="ORF">CYCCA115_LOCUS17592</name>
</gene>
<feature type="compositionally biased region" description="Acidic residues" evidence="1">
    <location>
        <begin position="254"/>
        <end position="267"/>
    </location>
</feature>
<protein>
    <recommendedName>
        <fullName evidence="2">J domain-containing protein</fullName>
    </recommendedName>
</protein>
<keyword evidence="4" id="KW-1185">Reference proteome</keyword>
<dbReference type="GO" id="GO:0031072">
    <property type="term" value="F:heat shock protein binding"/>
    <property type="evidence" value="ECO:0007669"/>
    <property type="project" value="TreeGrafter"/>
</dbReference>
<dbReference type="GO" id="GO:0005737">
    <property type="term" value="C:cytoplasm"/>
    <property type="evidence" value="ECO:0007669"/>
    <property type="project" value="TreeGrafter"/>
</dbReference>